<evidence type="ECO:0000256" key="1">
    <source>
        <dbReference type="SAM" id="Phobius"/>
    </source>
</evidence>
<evidence type="ECO:0000313" key="2">
    <source>
        <dbReference type="EMBL" id="KAK1386580.1"/>
    </source>
</evidence>
<dbReference type="AlphaFoldDB" id="A0AAD8MRA3"/>
<reference evidence="2" key="2">
    <citation type="submission" date="2023-05" db="EMBL/GenBank/DDBJ databases">
        <authorList>
            <person name="Schelkunov M.I."/>
        </authorList>
    </citation>
    <scope>NUCLEOTIDE SEQUENCE</scope>
    <source>
        <strain evidence="2">Hsosn_3</strain>
        <tissue evidence="2">Leaf</tissue>
    </source>
</reference>
<comment type="caution">
    <text evidence="2">The sequence shown here is derived from an EMBL/GenBank/DDBJ whole genome shotgun (WGS) entry which is preliminary data.</text>
</comment>
<dbReference type="Proteomes" id="UP001237642">
    <property type="component" value="Unassembled WGS sequence"/>
</dbReference>
<evidence type="ECO:0000313" key="3">
    <source>
        <dbReference type="Proteomes" id="UP001237642"/>
    </source>
</evidence>
<name>A0AAD8MRA3_9APIA</name>
<dbReference type="EMBL" id="JAUIZM010000004">
    <property type="protein sequence ID" value="KAK1386580.1"/>
    <property type="molecule type" value="Genomic_DNA"/>
</dbReference>
<keyword evidence="3" id="KW-1185">Reference proteome</keyword>
<proteinExistence type="predicted"/>
<keyword evidence="1" id="KW-0812">Transmembrane</keyword>
<protein>
    <submittedName>
        <fullName evidence="2">Uncharacterized protein</fullName>
    </submittedName>
</protein>
<organism evidence="2 3">
    <name type="scientific">Heracleum sosnowskyi</name>
    <dbReference type="NCBI Taxonomy" id="360622"/>
    <lineage>
        <taxon>Eukaryota</taxon>
        <taxon>Viridiplantae</taxon>
        <taxon>Streptophyta</taxon>
        <taxon>Embryophyta</taxon>
        <taxon>Tracheophyta</taxon>
        <taxon>Spermatophyta</taxon>
        <taxon>Magnoliopsida</taxon>
        <taxon>eudicotyledons</taxon>
        <taxon>Gunneridae</taxon>
        <taxon>Pentapetalae</taxon>
        <taxon>asterids</taxon>
        <taxon>campanulids</taxon>
        <taxon>Apiales</taxon>
        <taxon>Apiaceae</taxon>
        <taxon>Apioideae</taxon>
        <taxon>apioid superclade</taxon>
        <taxon>Tordylieae</taxon>
        <taxon>Tordyliinae</taxon>
        <taxon>Heracleum</taxon>
    </lineage>
</organism>
<gene>
    <name evidence="2" type="ORF">POM88_014758</name>
</gene>
<accession>A0AAD8MRA3</accession>
<keyword evidence="1" id="KW-0472">Membrane</keyword>
<sequence length="126" mass="13897">MNSTSDDFMVVVVPSNLDSGYLCAPVVDLEQLKKYVMHKILTGMPEAPFCTVCVFYCYTRLIFATLGLLLSGGISFIVNKHVRCLKHLLEDAKKGDSDHRSSQIDCNSFCGYSLGRPAFLLGIPIS</sequence>
<keyword evidence="1" id="KW-1133">Transmembrane helix</keyword>
<reference evidence="2" key="1">
    <citation type="submission" date="2023-02" db="EMBL/GenBank/DDBJ databases">
        <title>Genome of toxic invasive species Heracleum sosnowskyi carries increased number of genes despite the absence of recent whole-genome duplications.</title>
        <authorList>
            <person name="Schelkunov M."/>
            <person name="Shtratnikova V."/>
            <person name="Makarenko M."/>
            <person name="Klepikova A."/>
            <person name="Omelchenko D."/>
            <person name="Novikova G."/>
            <person name="Obukhova E."/>
            <person name="Bogdanov V."/>
            <person name="Penin A."/>
            <person name="Logacheva M."/>
        </authorList>
    </citation>
    <scope>NUCLEOTIDE SEQUENCE</scope>
    <source>
        <strain evidence="2">Hsosn_3</strain>
        <tissue evidence="2">Leaf</tissue>
    </source>
</reference>
<feature type="transmembrane region" description="Helical" evidence="1">
    <location>
        <begin position="61"/>
        <end position="78"/>
    </location>
</feature>